<evidence type="ECO:0000313" key="3">
    <source>
        <dbReference type="Proteomes" id="UP000758603"/>
    </source>
</evidence>
<evidence type="ECO:0000313" key="2">
    <source>
        <dbReference type="EMBL" id="KAH6657760.1"/>
    </source>
</evidence>
<dbReference type="RefSeq" id="XP_045961994.1">
    <property type="nucleotide sequence ID" value="XM_046099626.1"/>
</dbReference>
<dbReference type="Proteomes" id="UP000758603">
    <property type="component" value="Unassembled WGS sequence"/>
</dbReference>
<evidence type="ECO:0000256" key="1">
    <source>
        <dbReference type="SAM" id="MobiDB-lite"/>
    </source>
</evidence>
<keyword evidence="3" id="KW-1185">Reference proteome</keyword>
<comment type="caution">
    <text evidence="2">The sequence shown here is derived from an EMBL/GenBank/DDBJ whole genome shotgun (WGS) entry which is preliminary data.</text>
</comment>
<feature type="region of interest" description="Disordered" evidence="1">
    <location>
        <begin position="278"/>
        <end position="297"/>
    </location>
</feature>
<feature type="region of interest" description="Disordered" evidence="1">
    <location>
        <begin position="309"/>
        <end position="339"/>
    </location>
</feature>
<dbReference type="EMBL" id="JAGPXC010000002">
    <property type="protein sequence ID" value="KAH6657760.1"/>
    <property type="molecule type" value="Genomic_DNA"/>
</dbReference>
<reference evidence="2" key="1">
    <citation type="journal article" date="2021" name="Nat. Commun.">
        <title>Genetic determinants of endophytism in the Arabidopsis root mycobiome.</title>
        <authorList>
            <person name="Mesny F."/>
            <person name="Miyauchi S."/>
            <person name="Thiergart T."/>
            <person name="Pickel B."/>
            <person name="Atanasova L."/>
            <person name="Karlsson M."/>
            <person name="Huettel B."/>
            <person name="Barry K.W."/>
            <person name="Haridas S."/>
            <person name="Chen C."/>
            <person name="Bauer D."/>
            <person name="Andreopoulos W."/>
            <person name="Pangilinan J."/>
            <person name="LaButti K."/>
            <person name="Riley R."/>
            <person name="Lipzen A."/>
            <person name="Clum A."/>
            <person name="Drula E."/>
            <person name="Henrissat B."/>
            <person name="Kohler A."/>
            <person name="Grigoriev I.V."/>
            <person name="Martin F.M."/>
            <person name="Hacquard S."/>
        </authorList>
    </citation>
    <scope>NUCLEOTIDE SEQUENCE</scope>
    <source>
        <strain evidence="2">MPI-SDFR-AT-0073</strain>
    </source>
</reference>
<name>A0A9P8URQ4_9PEZI</name>
<feature type="compositionally biased region" description="Acidic residues" evidence="1">
    <location>
        <begin position="147"/>
        <end position="181"/>
    </location>
</feature>
<protein>
    <submittedName>
        <fullName evidence="2">Uncharacterized protein</fullName>
    </submittedName>
</protein>
<feature type="region of interest" description="Disordered" evidence="1">
    <location>
        <begin position="147"/>
        <end position="184"/>
    </location>
</feature>
<gene>
    <name evidence="2" type="ORF">BKA67DRAFT_532951</name>
</gene>
<organism evidence="2 3">
    <name type="scientific">Truncatella angustata</name>
    <dbReference type="NCBI Taxonomy" id="152316"/>
    <lineage>
        <taxon>Eukaryota</taxon>
        <taxon>Fungi</taxon>
        <taxon>Dikarya</taxon>
        <taxon>Ascomycota</taxon>
        <taxon>Pezizomycotina</taxon>
        <taxon>Sordariomycetes</taxon>
        <taxon>Xylariomycetidae</taxon>
        <taxon>Amphisphaeriales</taxon>
        <taxon>Sporocadaceae</taxon>
        <taxon>Truncatella</taxon>
    </lineage>
</organism>
<sequence length="339" mass="38813">MKGTPVDQLVYECMFPKPRSTDPQNFHSLLHRHLILEVRQEVHSFYGHLNTQEAKYPGLDYCHRIHRIRLSRWPWHRRLFRALDTLRLTHSEISNLTKWEGTRWAKERFERDAGVVIRDTATEEVGQWIEPEDRPQALRAMLREEGLVDEEAEEEEEEEEEGDEEVDPGFDEDMEGEESEGELQSIGVPLNQQLLARREAGENAVSLDDEWEQWLKTVIDSGALPFLTASDPATATLIPQALLPPRVLMAARAGQWDQVPAFLHDMLRRTLCIEAEATAETTERSQPRIEGSSRSARNILSSSSWRRTYSGLSLPHGDNTANTSSDSVRYYNRTAQPGA</sequence>
<accession>A0A9P8URQ4</accession>
<proteinExistence type="predicted"/>
<dbReference type="OrthoDB" id="4106209at2759"/>
<dbReference type="GeneID" id="70128518"/>
<dbReference type="AlphaFoldDB" id="A0A9P8URQ4"/>